<sequence length="100" mass="11548">MYFFPPIASPFPSGFYTLTHSADEKHQELCLVCGDRASGRHYGVKSCDGCRGFFKRSIRRNLEYVCKENGNCVVDPVRRNQCQACRFKKCLEVKMNRNCK</sequence>
<proteinExistence type="predicted"/>
<evidence type="ECO:0000313" key="10">
    <source>
        <dbReference type="EMBL" id="GFO11172.1"/>
    </source>
</evidence>
<comment type="caution">
    <text evidence="10">The sequence shown here is derived from an EMBL/GenBank/DDBJ whole genome shotgun (WGS) entry which is preliminary data.</text>
</comment>
<evidence type="ECO:0000256" key="4">
    <source>
        <dbReference type="ARBA" id="ARBA00023015"/>
    </source>
</evidence>
<keyword evidence="6" id="KW-0804">Transcription</keyword>
<dbReference type="PROSITE" id="PS00031">
    <property type="entry name" value="NUCLEAR_REC_DBD_1"/>
    <property type="match status" value="1"/>
</dbReference>
<dbReference type="InterPro" id="IPR013088">
    <property type="entry name" value="Znf_NHR/GATA"/>
</dbReference>
<dbReference type="AlphaFoldDB" id="A0AAV4AVW3"/>
<dbReference type="SUPFAM" id="SSF57716">
    <property type="entry name" value="Glucocorticoid receptor-like (DNA-binding domain)"/>
    <property type="match status" value="1"/>
</dbReference>
<evidence type="ECO:0000256" key="2">
    <source>
        <dbReference type="ARBA" id="ARBA00022771"/>
    </source>
</evidence>
<evidence type="ECO:0000256" key="3">
    <source>
        <dbReference type="ARBA" id="ARBA00022833"/>
    </source>
</evidence>
<dbReference type="Proteomes" id="UP000735302">
    <property type="component" value="Unassembled WGS sequence"/>
</dbReference>
<feature type="domain" description="Nuclear receptor" evidence="9">
    <location>
        <begin position="27"/>
        <end position="100"/>
    </location>
</feature>
<dbReference type="Gene3D" id="3.30.50.10">
    <property type="entry name" value="Erythroid Transcription Factor GATA-1, subunit A"/>
    <property type="match status" value="1"/>
</dbReference>
<evidence type="ECO:0000259" key="9">
    <source>
        <dbReference type="PROSITE" id="PS51030"/>
    </source>
</evidence>
<evidence type="ECO:0000256" key="8">
    <source>
        <dbReference type="ARBA" id="ARBA00023242"/>
    </source>
</evidence>
<keyword evidence="1" id="KW-0479">Metal-binding</keyword>
<keyword evidence="3" id="KW-0862">Zinc</keyword>
<dbReference type="CDD" id="cd07164">
    <property type="entry name" value="NR_DBD_PNR_like_1"/>
    <property type="match status" value="1"/>
</dbReference>
<evidence type="ECO:0000256" key="5">
    <source>
        <dbReference type="ARBA" id="ARBA00023125"/>
    </source>
</evidence>
<dbReference type="PROSITE" id="PS51030">
    <property type="entry name" value="NUCLEAR_REC_DBD_2"/>
    <property type="match status" value="1"/>
</dbReference>
<accession>A0AAV4AVW3</accession>
<dbReference type="GO" id="GO:0043565">
    <property type="term" value="F:sequence-specific DNA binding"/>
    <property type="evidence" value="ECO:0007669"/>
    <property type="project" value="InterPro"/>
</dbReference>
<evidence type="ECO:0000256" key="6">
    <source>
        <dbReference type="ARBA" id="ARBA00023163"/>
    </source>
</evidence>
<keyword evidence="5" id="KW-0238">DNA-binding</keyword>
<dbReference type="EMBL" id="BLXT01004226">
    <property type="protein sequence ID" value="GFO11172.1"/>
    <property type="molecule type" value="Genomic_DNA"/>
</dbReference>
<dbReference type="GO" id="GO:0008270">
    <property type="term" value="F:zinc ion binding"/>
    <property type="evidence" value="ECO:0007669"/>
    <property type="project" value="UniProtKB-KW"/>
</dbReference>
<dbReference type="Pfam" id="PF00105">
    <property type="entry name" value="zf-C4"/>
    <property type="match status" value="1"/>
</dbReference>
<evidence type="ECO:0000256" key="7">
    <source>
        <dbReference type="ARBA" id="ARBA00023170"/>
    </source>
</evidence>
<reference evidence="10 11" key="1">
    <citation type="journal article" date="2021" name="Elife">
        <title>Chloroplast acquisition without the gene transfer in kleptoplastic sea slugs, Plakobranchus ocellatus.</title>
        <authorList>
            <person name="Maeda T."/>
            <person name="Takahashi S."/>
            <person name="Yoshida T."/>
            <person name="Shimamura S."/>
            <person name="Takaki Y."/>
            <person name="Nagai Y."/>
            <person name="Toyoda A."/>
            <person name="Suzuki Y."/>
            <person name="Arimoto A."/>
            <person name="Ishii H."/>
            <person name="Satoh N."/>
            <person name="Nishiyama T."/>
            <person name="Hasebe M."/>
            <person name="Maruyama T."/>
            <person name="Minagawa J."/>
            <person name="Obokata J."/>
            <person name="Shigenobu S."/>
        </authorList>
    </citation>
    <scope>NUCLEOTIDE SEQUENCE [LARGE SCALE GENOMIC DNA]</scope>
</reference>
<keyword evidence="11" id="KW-1185">Reference proteome</keyword>
<dbReference type="GO" id="GO:0003700">
    <property type="term" value="F:DNA-binding transcription factor activity"/>
    <property type="evidence" value="ECO:0007669"/>
    <property type="project" value="InterPro"/>
</dbReference>
<gene>
    <name evidence="10" type="ORF">PoB_003767700</name>
</gene>
<dbReference type="FunFam" id="3.30.50.10:FF:000056">
    <property type="entry name" value="Peroxisome proliferator-activated receptor gamma"/>
    <property type="match status" value="1"/>
</dbReference>
<dbReference type="SMART" id="SM00399">
    <property type="entry name" value="ZnF_C4"/>
    <property type="match status" value="1"/>
</dbReference>
<dbReference type="InterPro" id="IPR050274">
    <property type="entry name" value="Nuclear_hormone_rcpt_NR2"/>
</dbReference>
<evidence type="ECO:0000313" key="11">
    <source>
        <dbReference type="Proteomes" id="UP000735302"/>
    </source>
</evidence>
<dbReference type="PRINTS" id="PR00047">
    <property type="entry name" value="STROIDFINGER"/>
</dbReference>
<evidence type="ECO:0000256" key="1">
    <source>
        <dbReference type="ARBA" id="ARBA00022723"/>
    </source>
</evidence>
<name>A0AAV4AVW3_9GAST</name>
<dbReference type="PANTHER" id="PTHR24083">
    <property type="entry name" value="NUCLEAR HORMONE RECEPTOR"/>
    <property type="match status" value="1"/>
</dbReference>
<protein>
    <submittedName>
        <fullName evidence="10">Nuclear receptor subfamily 2 group e member</fullName>
    </submittedName>
</protein>
<keyword evidence="2" id="KW-0863">Zinc-finger</keyword>
<keyword evidence="7 10" id="KW-0675">Receptor</keyword>
<dbReference type="InterPro" id="IPR001628">
    <property type="entry name" value="Znf_hrmn_rcpt"/>
</dbReference>
<keyword evidence="8" id="KW-0539">Nucleus</keyword>
<keyword evidence="4" id="KW-0805">Transcription regulation</keyword>
<organism evidence="10 11">
    <name type="scientific">Plakobranchus ocellatus</name>
    <dbReference type="NCBI Taxonomy" id="259542"/>
    <lineage>
        <taxon>Eukaryota</taxon>
        <taxon>Metazoa</taxon>
        <taxon>Spiralia</taxon>
        <taxon>Lophotrochozoa</taxon>
        <taxon>Mollusca</taxon>
        <taxon>Gastropoda</taxon>
        <taxon>Heterobranchia</taxon>
        <taxon>Euthyneura</taxon>
        <taxon>Panpulmonata</taxon>
        <taxon>Sacoglossa</taxon>
        <taxon>Placobranchoidea</taxon>
        <taxon>Plakobranchidae</taxon>
        <taxon>Plakobranchus</taxon>
    </lineage>
</organism>